<evidence type="ECO:0000313" key="6">
    <source>
        <dbReference type="Proteomes" id="UP000054560"/>
    </source>
</evidence>
<dbReference type="PANTHER" id="PTHR46972:SF1">
    <property type="entry name" value="FAD DEPENDENT OXIDOREDUCTASE DOMAIN-CONTAINING PROTEIN"/>
    <property type="match status" value="1"/>
</dbReference>
<feature type="non-terminal residue" evidence="5">
    <location>
        <position position="170"/>
    </location>
</feature>
<reference evidence="5 6" key="1">
    <citation type="submission" date="2011-02" db="EMBL/GenBank/DDBJ databases">
        <title>The Genome Sequence of Sphaeroforma arctica JP610.</title>
        <authorList>
            <consortium name="The Broad Institute Genome Sequencing Platform"/>
            <person name="Russ C."/>
            <person name="Cuomo C."/>
            <person name="Young S.K."/>
            <person name="Zeng Q."/>
            <person name="Gargeya S."/>
            <person name="Alvarado L."/>
            <person name="Berlin A."/>
            <person name="Chapman S.B."/>
            <person name="Chen Z."/>
            <person name="Freedman E."/>
            <person name="Gellesch M."/>
            <person name="Goldberg J."/>
            <person name="Griggs A."/>
            <person name="Gujja S."/>
            <person name="Heilman E."/>
            <person name="Heiman D."/>
            <person name="Howarth C."/>
            <person name="Mehta T."/>
            <person name="Neiman D."/>
            <person name="Pearson M."/>
            <person name="Roberts A."/>
            <person name="Saif S."/>
            <person name="Shea T."/>
            <person name="Shenoy N."/>
            <person name="Sisk P."/>
            <person name="Stolte C."/>
            <person name="Sykes S."/>
            <person name="White J."/>
            <person name="Yandava C."/>
            <person name="Burger G."/>
            <person name="Gray M.W."/>
            <person name="Holland P.W.H."/>
            <person name="King N."/>
            <person name="Lang F.B.F."/>
            <person name="Roger A.J."/>
            <person name="Ruiz-Trillo I."/>
            <person name="Haas B."/>
            <person name="Nusbaum C."/>
            <person name="Birren B."/>
        </authorList>
    </citation>
    <scope>NUCLEOTIDE SEQUENCE [LARGE SCALE GENOMIC DNA]</scope>
    <source>
        <strain evidence="5 6">JP610</strain>
    </source>
</reference>
<dbReference type="GeneID" id="25917408"/>
<dbReference type="EMBL" id="KQ250790">
    <property type="protein sequence ID" value="KNC70567.1"/>
    <property type="molecule type" value="Genomic_DNA"/>
</dbReference>
<organism evidence="5 6">
    <name type="scientific">Sphaeroforma arctica JP610</name>
    <dbReference type="NCBI Taxonomy" id="667725"/>
    <lineage>
        <taxon>Eukaryota</taxon>
        <taxon>Ichthyosporea</taxon>
        <taxon>Ichthyophonida</taxon>
        <taxon>Sphaeroforma</taxon>
    </lineage>
</organism>
<keyword evidence="4" id="KW-0503">Monooxygenase</keyword>
<sequence length="170" mass="18336">MYARTKYEGCVKCLSSGLVAANISGKAKVAYQIQRNNALEKGLVPPLRPQRTKACHVCGGCGLVERVTTGNCSNISYNGNTFVPRRRCKVVVIGGGIGGFALALALQQRNTQVIVYEKDKSFDERSQGYGLTLQQGARILSKLGYTQSLDQYGINPSQNSSFLPTGELLG</sequence>
<keyword evidence="3" id="KW-0560">Oxidoreductase</keyword>
<dbReference type="GO" id="GO:0004497">
    <property type="term" value="F:monooxygenase activity"/>
    <property type="evidence" value="ECO:0007669"/>
    <property type="project" value="UniProtKB-KW"/>
</dbReference>
<dbReference type="InterPro" id="IPR036188">
    <property type="entry name" value="FAD/NAD-bd_sf"/>
</dbReference>
<dbReference type="OrthoDB" id="655030at2759"/>
<proteinExistence type="predicted"/>
<dbReference type="Pfam" id="PF13450">
    <property type="entry name" value="NAD_binding_8"/>
    <property type="match status" value="1"/>
</dbReference>
<dbReference type="Proteomes" id="UP000054560">
    <property type="component" value="Unassembled WGS sequence"/>
</dbReference>
<keyword evidence="6" id="KW-1185">Reference proteome</keyword>
<dbReference type="STRING" id="667725.A0A0L0F1L7"/>
<keyword evidence="1" id="KW-0285">Flavoprotein</keyword>
<dbReference type="SUPFAM" id="SSF51905">
    <property type="entry name" value="FAD/NAD(P)-binding domain"/>
    <property type="match status" value="1"/>
</dbReference>
<dbReference type="PANTHER" id="PTHR46972">
    <property type="entry name" value="MONOOXYGENASE ASQM-RELATED"/>
    <property type="match status" value="1"/>
</dbReference>
<dbReference type="RefSeq" id="XP_014144469.1">
    <property type="nucleotide sequence ID" value="XM_014288994.1"/>
</dbReference>
<dbReference type="AlphaFoldDB" id="A0A0L0F1L7"/>
<dbReference type="eggNOG" id="ENOG502S6GQ">
    <property type="taxonomic scope" value="Eukaryota"/>
</dbReference>
<protein>
    <submittedName>
        <fullName evidence="5">Uncharacterized protein</fullName>
    </submittedName>
</protein>
<evidence type="ECO:0000313" key="5">
    <source>
        <dbReference type="EMBL" id="KNC70567.1"/>
    </source>
</evidence>
<evidence type="ECO:0000256" key="4">
    <source>
        <dbReference type="ARBA" id="ARBA00023033"/>
    </source>
</evidence>
<evidence type="ECO:0000256" key="2">
    <source>
        <dbReference type="ARBA" id="ARBA00022827"/>
    </source>
</evidence>
<dbReference type="Gene3D" id="3.50.50.60">
    <property type="entry name" value="FAD/NAD(P)-binding domain"/>
    <property type="match status" value="1"/>
</dbReference>
<name>A0A0L0F1L7_9EUKA</name>
<evidence type="ECO:0000256" key="1">
    <source>
        <dbReference type="ARBA" id="ARBA00022630"/>
    </source>
</evidence>
<accession>A0A0L0F1L7</accession>
<keyword evidence="2" id="KW-0274">FAD</keyword>
<gene>
    <name evidence="5" type="ORF">SARC_16904</name>
</gene>
<evidence type="ECO:0000256" key="3">
    <source>
        <dbReference type="ARBA" id="ARBA00023002"/>
    </source>
</evidence>